<dbReference type="GO" id="GO:0003677">
    <property type="term" value="F:DNA binding"/>
    <property type="evidence" value="ECO:0007669"/>
    <property type="project" value="UniProtKB-KW"/>
</dbReference>
<dbReference type="SUPFAM" id="SSF47413">
    <property type="entry name" value="lambda repressor-like DNA-binding domains"/>
    <property type="match status" value="1"/>
</dbReference>
<dbReference type="OrthoDB" id="1150409at2"/>
<dbReference type="GO" id="GO:0005829">
    <property type="term" value="C:cytosol"/>
    <property type="evidence" value="ECO:0007669"/>
    <property type="project" value="TreeGrafter"/>
</dbReference>
<dbReference type="SMART" id="SM00530">
    <property type="entry name" value="HTH_XRE"/>
    <property type="match status" value="1"/>
</dbReference>
<gene>
    <name evidence="3" type="ORF">BA70_18640</name>
</gene>
<dbReference type="Proteomes" id="UP000028091">
    <property type="component" value="Unassembled WGS sequence"/>
</dbReference>
<reference evidence="3 4" key="1">
    <citation type="submission" date="2012-09" db="EMBL/GenBank/DDBJ databases">
        <title>Genome Sequence of Bacillus sp. DW5-4.</title>
        <authorList>
            <person name="Lai Q."/>
            <person name="Liu Y."/>
            <person name="Shao Z."/>
        </authorList>
    </citation>
    <scope>NUCLEOTIDE SEQUENCE [LARGE SCALE GENOMIC DNA]</scope>
    <source>
        <strain evidence="3 4">DW5-4</strain>
    </source>
</reference>
<name>A0A081LBH5_9BACI</name>
<dbReference type="InterPro" id="IPR001387">
    <property type="entry name" value="Cro/C1-type_HTH"/>
</dbReference>
<evidence type="ECO:0000259" key="2">
    <source>
        <dbReference type="PROSITE" id="PS50943"/>
    </source>
</evidence>
<comment type="caution">
    <text evidence="3">The sequence shown here is derived from an EMBL/GenBank/DDBJ whole genome shotgun (WGS) entry which is preliminary data.</text>
</comment>
<proteinExistence type="predicted"/>
<dbReference type="AlphaFoldDB" id="A0A081LBH5"/>
<dbReference type="PANTHER" id="PTHR46797">
    <property type="entry name" value="HTH-TYPE TRANSCRIPTIONAL REGULATOR"/>
    <property type="match status" value="1"/>
</dbReference>
<keyword evidence="1" id="KW-0238">DNA-binding</keyword>
<dbReference type="PROSITE" id="PS50943">
    <property type="entry name" value="HTH_CROC1"/>
    <property type="match status" value="1"/>
</dbReference>
<keyword evidence="4" id="KW-1185">Reference proteome</keyword>
<evidence type="ECO:0000313" key="3">
    <source>
        <dbReference type="EMBL" id="KEP26601.1"/>
    </source>
</evidence>
<sequence length="132" mass="15476">MENRKIGFAVKRLRLKKKKTVEDAAKEIGISQSYLSRIENNSQIPSVKVINKIADYFDVHSSYLFFDEESINSFTEKENELISSKHININDLEKLNIVHDNGSKITKEEINYVIDRLKELRELRENYLKGKE</sequence>
<organism evidence="3 4">
    <name type="scientific">Bacillus zhangzhouensis</name>
    <dbReference type="NCBI Taxonomy" id="1178540"/>
    <lineage>
        <taxon>Bacteria</taxon>
        <taxon>Bacillati</taxon>
        <taxon>Bacillota</taxon>
        <taxon>Bacilli</taxon>
        <taxon>Bacillales</taxon>
        <taxon>Bacillaceae</taxon>
        <taxon>Bacillus</taxon>
    </lineage>
</organism>
<dbReference type="EMBL" id="JOTP01000008">
    <property type="protein sequence ID" value="KEP26601.1"/>
    <property type="molecule type" value="Genomic_DNA"/>
</dbReference>
<dbReference type="PANTHER" id="PTHR46797:SF1">
    <property type="entry name" value="METHYLPHOSPHONATE SYNTHASE"/>
    <property type="match status" value="1"/>
</dbReference>
<dbReference type="InterPro" id="IPR050807">
    <property type="entry name" value="TransReg_Diox_bact_type"/>
</dbReference>
<evidence type="ECO:0000256" key="1">
    <source>
        <dbReference type="ARBA" id="ARBA00023125"/>
    </source>
</evidence>
<dbReference type="Gene3D" id="1.10.260.40">
    <property type="entry name" value="lambda repressor-like DNA-binding domains"/>
    <property type="match status" value="1"/>
</dbReference>
<dbReference type="eggNOG" id="COG1396">
    <property type="taxonomic scope" value="Bacteria"/>
</dbReference>
<evidence type="ECO:0000313" key="4">
    <source>
        <dbReference type="Proteomes" id="UP000028091"/>
    </source>
</evidence>
<feature type="domain" description="HTH cro/C1-type" evidence="2">
    <location>
        <begin position="10"/>
        <end position="64"/>
    </location>
</feature>
<dbReference type="GO" id="GO:0003700">
    <property type="term" value="F:DNA-binding transcription factor activity"/>
    <property type="evidence" value="ECO:0007669"/>
    <property type="project" value="TreeGrafter"/>
</dbReference>
<dbReference type="CDD" id="cd00093">
    <property type="entry name" value="HTH_XRE"/>
    <property type="match status" value="1"/>
</dbReference>
<dbReference type="RefSeq" id="WP_034320823.1">
    <property type="nucleotide sequence ID" value="NZ_JOTP01000008.1"/>
</dbReference>
<protein>
    <submittedName>
        <fullName evidence="3">Transcriptional regulator</fullName>
    </submittedName>
</protein>
<dbReference type="InterPro" id="IPR010982">
    <property type="entry name" value="Lambda_DNA-bd_dom_sf"/>
</dbReference>
<accession>A0A081LBH5</accession>
<dbReference type="Pfam" id="PF01381">
    <property type="entry name" value="HTH_3"/>
    <property type="match status" value="1"/>
</dbReference>